<dbReference type="Pfam" id="PF20606">
    <property type="entry name" value="DUF6799"/>
    <property type="match status" value="1"/>
</dbReference>
<gene>
    <name evidence="3" type="ORF">GCM10023213_27540</name>
</gene>
<accession>A0ABP9P9G3</accession>
<reference evidence="4" key="1">
    <citation type="journal article" date="2019" name="Int. J. Syst. Evol. Microbiol.">
        <title>The Global Catalogue of Microorganisms (GCM) 10K type strain sequencing project: providing services to taxonomists for standard genome sequencing and annotation.</title>
        <authorList>
            <consortium name="The Broad Institute Genomics Platform"/>
            <consortium name="The Broad Institute Genome Sequencing Center for Infectious Disease"/>
            <person name="Wu L."/>
            <person name="Ma J."/>
        </authorList>
    </citation>
    <scope>NUCLEOTIDE SEQUENCE [LARGE SCALE GENOMIC DNA]</scope>
    <source>
        <strain evidence="4">JCM 18053</strain>
    </source>
</reference>
<feature type="region of interest" description="Disordered" evidence="1">
    <location>
        <begin position="158"/>
        <end position="185"/>
    </location>
</feature>
<name>A0ABP9P9G3_9BACT</name>
<comment type="caution">
    <text evidence="3">The sequence shown here is derived from an EMBL/GenBank/DDBJ whole genome shotgun (WGS) entry which is preliminary data.</text>
</comment>
<proteinExistence type="predicted"/>
<organism evidence="3 4">
    <name type="scientific">Prosthecobacter algae</name>
    <dbReference type="NCBI Taxonomy" id="1144682"/>
    <lineage>
        <taxon>Bacteria</taxon>
        <taxon>Pseudomonadati</taxon>
        <taxon>Verrucomicrobiota</taxon>
        <taxon>Verrucomicrobiia</taxon>
        <taxon>Verrucomicrobiales</taxon>
        <taxon>Verrucomicrobiaceae</taxon>
        <taxon>Prosthecobacter</taxon>
    </lineage>
</organism>
<sequence length="185" mass="20720">MQTHTTAFLSGGEYQCAQPEPRQYGPTQPLPPNPLTNIIIMKTLFQSLAFACLSLCLVNNSLGADEKEKDAKKAEKMAEKKAELNHIAMKDGKMWVMKDGKTTELTETATLMDGTQVMKDGSYLAKGETEKKMLKEGEAITWKGKVTDHDKVMKDLEKHKEKKAEKAAKETEKEVKETVKEAEKK</sequence>
<dbReference type="InterPro" id="IPR046478">
    <property type="entry name" value="DUF6799"/>
</dbReference>
<dbReference type="EMBL" id="BAABIA010000005">
    <property type="protein sequence ID" value="GAA5142135.1"/>
    <property type="molecule type" value="Genomic_DNA"/>
</dbReference>
<feature type="domain" description="DUF6799" evidence="2">
    <location>
        <begin position="85"/>
        <end position="146"/>
    </location>
</feature>
<evidence type="ECO:0000313" key="3">
    <source>
        <dbReference type="EMBL" id="GAA5142135.1"/>
    </source>
</evidence>
<dbReference type="Proteomes" id="UP001499852">
    <property type="component" value="Unassembled WGS sequence"/>
</dbReference>
<protein>
    <recommendedName>
        <fullName evidence="2">DUF6799 domain-containing protein</fullName>
    </recommendedName>
</protein>
<evidence type="ECO:0000313" key="4">
    <source>
        <dbReference type="Proteomes" id="UP001499852"/>
    </source>
</evidence>
<evidence type="ECO:0000256" key="1">
    <source>
        <dbReference type="SAM" id="MobiDB-lite"/>
    </source>
</evidence>
<evidence type="ECO:0000259" key="2">
    <source>
        <dbReference type="Pfam" id="PF20606"/>
    </source>
</evidence>
<keyword evidence="4" id="KW-1185">Reference proteome</keyword>